<evidence type="ECO:0000256" key="3">
    <source>
        <dbReference type="ARBA" id="ARBA00022679"/>
    </source>
</evidence>
<evidence type="ECO:0000256" key="4">
    <source>
        <dbReference type="ARBA" id="ARBA00022723"/>
    </source>
</evidence>
<dbReference type="RefSeq" id="WP_258217920.1">
    <property type="nucleotide sequence ID" value="NZ_JANQBD010000042.1"/>
</dbReference>
<gene>
    <name evidence="7" type="ORF">NV381_35115</name>
</gene>
<evidence type="ECO:0000256" key="5">
    <source>
        <dbReference type="ARBA" id="ARBA00022842"/>
    </source>
</evidence>
<evidence type="ECO:0000256" key="6">
    <source>
        <dbReference type="RuleBase" id="RU004466"/>
    </source>
</evidence>
<protein>
    <submittedName>
        <fullName evidence="7">Class 1 isoprenoid biosynthesis enzyme</fullName>
    </submittedName>
</protein>
<comment type="cofactor">
    <cofactor evidence="1">
        <name>Mg(2+)</name>
        <dbReference type="ChEBI" id="CHEBI:18420"/>
    </cofactor>
</comment>
<accession>A0ABT1YUU3</accession>
<dbReference type="Gene3D" id="1.10.600.10">
    <property type="entry name" value="Farnesyl Diphosphate Synthase"/>
    <property type="match status" value="1"/>
</dbReference>
<dbReference type="SFLD" id="SFLDG01211">
    <property type="entry name" value="Competence_Regulatory_Protein"/>
    <property type="match status" value="1"/>
</dbReference>
<evidence type="ECO:0000313" key="7">
    <source>
        <dbReference type="EMBL" id="MCR8636420.1"/>
    </source>
</evidence>
<dbReference type="SFLD" id="SFLDS00005">
    <property type="entry name" value="Isoprenoid_Synthase_Type_I"/>
    <property type="match status" value="1"/>
</dbReference>
<organism evidence="7 8">
    <name type="scientific">Paenibacillus radicis</name>
    <name type="common">ex Xue et al. 2023</name>
    <dbReference type="NCBI Taxonomy" id="2972489"/>
    <lineage>
        <taxon>Bacteria</taxon>
        <taxon>Bacillati</taxon>
        <taxon>Bacillota</taxon>
        <taxon>Bacilli</taxon>
        <taxon>Bacillales</taxon>
        <taxon>Paenibacillaceae</taxon>
        <taxon>Paenibacillus</taxon>
    </lineage>
</organism>
<dbReference type="PANTHER" id="PTHR12001">
    <property type="entry name" value="GERANYLGERANYL PYROPHOSPHATE SYNTHASE"/>
    <property type="match status" value="1"/>
</dbReference>
<keyword evidence="3 6" id="KW-0808">Transferase</keyword>
<reference evidence="7 8" key="1">
    <citation type="submission" date="2022-08" db="EMBL/GenBank/DDBJ databases">
        <title>Paenibacillus endoradicis sp. nov., Paenibacillus radicibacter sp. nov and Paenibacillus pararadicis sp. nov., three cold-adapted plant growth-promoting bacteria isolated from root of Larix gmelinii in Great Khingan.</title>
        <authorList>
            <person name="Xue H."/>
        </authorList>
    </citation>
    <scope>NUCLEOTIDE SEQUENCE [LARGE SCALE GENOMIC DNA]</scope>
    <source>
        <strain evidence="7 8">N5-1-1-5</strain>
    </source>
</reference>
<proteinExistence type="inferred from homology"/>
<dbReference type="InterPro" id="IPR033965">
    <property type="entry name" value="ComQ"/>
</dbReference>
<sequence length="316" mass="36057">MDRYVVEEIYRVIDEYIYSNDLNILIKQFVQEKASENSIWSRITEYSHRMLGGTFSHIGQVAALSEIIILALDIVDDLQDQDNTAKPWMTCAPQFTLNALLAFQTIFMGEMGRLQQSYGGSSNLVEEASRILAGAINGQQKDLNGSVTMEADCLVMVREKSGSLIKLACYMGYAFVENCSQETIAQMNELADCIGIMAQIENDMKDVMRFDLKNDLLQKKRTLPIIFLLQHGDQDFPILKQFYEGDLSAEQFLKHKLACLQYIADSGCIEYCKIVQSLYFNRANDLYASMPSCSPWREEFKEITFASYEIKEESTR</sequence>
<dbReference type="InterPro" id="IPR000092">
    <property type="entry name" value="Polyprenyl_synt"/>
</dbReference>
<dbReference type="CDD" id="cd00385">
    <property type="entry name" value="Isoprenoid_Biosyn_C1"/>
    <property type="match status" value="1"/>
</dbReference>
<keyword evidence="4" id="KW-0479">Metal-binding</keyword>
<dbReference type="Proteomes" id="UP001300012">
    <property type="component" value="Unassembled WGS sequence"/>
</dbReference>
<comment type="caution">
    <text evidence="7">The sequence shown here is derived from an EMBL/GenBank/DDBJ whole genome shotgun (WGS) entry which is preliminary data.</text>
</comment>
<dbReference type="Pfam" id="PF00348">
    <property type="entry name" value="polyprenyl_synt"/>
    <property type="match status" value="1"/>
</dbReference>
<evidence type="ECO:0000256" key="1">
    <source>
        <dbReference type="ARBA" id="ARBA00001946"/>
    </source>
</evidence>
<keyword evidence="8" id="KW-1185">Reference proteome</keyword>
<evidence type="ECO:0000256" key="2">
    <source>
        <dbReference type="ARBA" id="ARBA00006706"/>
    </source>
</evidence>
<comment type="similarity">
    <text evidence="2 6">Belongs to the FPP/GGPP synthase family.</text>
</comment>
<dbReference type="EMBL" id="JANQBD010000042">
    <property type="protein sequence ID" value="MCR8636420.1"/>
    <property type="molecule type" value="Genomic_DNA"/>
</dbReference>
<dbReference type="PANTHER" id="PTHR12001:SF69">
    <property type="entry name" value="ALL TRANS-POLYPRENYL-DIPHOSPHATE SYNTHASE PDSS1"/>
    <property type="match status" value="1"/>
</dbReference>
<keyword evidence="5" id="KW-0460">Magnesium</keyword>
<evidence type="ECO:0000313" key="8">
    <source>
        <dbReference type="Proteomes" id="UP001300012"/>
    </source>
</evidence>
<dbReference type="SUPFAM" id="SSF48576">
    <property type="entry name" value="Terpenoid synthases"/>
    <property type="match status" value="1"/>
</dbReference>
<dbReference type="InterPro" id="IPR008949">
    <property type="entry name" value="Isoprenoid_synthase_dom_sf"/>
</dbReference>
<name>A0ABT1YUU3_9BACL</name>